<dbReference type="OrthoDB" id="3786709at2759"/>
<evidence type="ECO:0000313" key="2">
    <source>
        <dbReference type="EMBL" id="KAF2856553.1"/>
    </source>
</evidence>
<gene>
    <name evidence="2" type="ORF">T440DRAFT_383038</name>
</gene>
<dbReference type="AlphaFoldDB" id="A0A6A7BME0"/>
<feature type="compositionally biased region" description="Acidic residues" evidence="1">
    <location>
        <begin position="220"/>
        <end position="248"/>
    </location>
</feature>
<evidence type="ECO:0000313" key="3">
    <source>
        <dbReference type="Proteomes" id="UP000799423"/>
    </source>
</evidence>
<evidence type="ECO:0000256" key="1">
    <source>
        <dbReference type="SAM" id="MobiDB-lite"/>
    </source>
</evidence>
<accession>A0A6A7BME0</accession>
<proteinExistence type="predicted"/>
<feature type="compositionally biased region" description="Basic and acidic residues" evidence="1">
    <location>
        <begin position="202"/>
        <end position="219"/>
    </location>
</feature>
<feature type="region of interest" description="Disordered" evidence="1">
    <location>
        <begin position="176"/>
        <end position="248"/>
    </location>
</feature>
<reference evidence="2" key="1">
    <citation type="submission" date="2020-01" db="EMBL/GenBank/DDBJ databases">
        <authorList>
            <consortium name="DOE Joint Genome Institute"/>
            <person name="Haridas S."/>
            <person name="Albert R."/>
            <person name="Binder M."/>
            <person name="Bloem J."/>
            <person name="Labutti K."/>
            <person name="Salamov A."/>
            <person name="Andreopoulos B."/>
            <person name="Baker S.E."/>
            <person name="Barry K."/>
            <person name="Bills G."/>
            <person name="Bluhm B.H."/>
            <person name="Cannon C."/>
            <person name="Castanera R."/>
            <person name="Culley D.E."/>
            <person name="Daum C."/>
            <person name="Ezra D."/>
            <person name="Gonzalez J.B."/>
            <person name="Henrissat B."/>
            <person name="Kuo A."/>
            <person name="Liang C."/>
            <person name="Lipzen A."/>
            <person name="Lutzoni F."/>
            <person name="Magnuson J."/>
            <person name="Mondo S."/>
            <person name="Nolan M."/>
            <person name="Ohm R."/>
            <person name="Pangilinan J."/>
            <person name="Park H.-J."/>
            <person name="Ramirez L."/>
            <person name="Alfaro M."/>
            <person name="Sun H."/>
            <person name="Tritt A."/>
            <person name="Yoshinaga Y."/>
            <person name="Zwiers L.-H."/>
            <person name="Turgeon B.G."/>
            <person name="Goodwin S.B."/>
            <person name="Spatafora J.W."/>
            <person name="Crous P.W."/>
            <person name="Grigoriev I.V."/>
        </authorList>
    </citation>
    <scope>NUCLEOTIDE SEQUENCE</scope>
    <source>
        <strain evidence="2">IPT5</strain>
    </source>
</reference>
<dbReference type="EMBL" id="MU006288">
    <property type="protein sequence ID" value="KAF2856553.1"/>
    <property type="molecule type" value="Genomic_DNA"/>
</dbReference>
<protein>
    <submittedName>
        <fullName evidence="2">Uncharacterized protein</fullName>
    </submittedName>
</protein>
<organism evidence="2 3">
    <name type="scientific">Plenodomus tracheiphilus IPT5</name>
    <dbReference type="NCBI Taxonomy" id="1408161"/>
    <lineage>
        <taxon>Eukaryota</taxon>
        <taxon>Fungi</taxon>
        <taxon>Dikarya</taxon>
        <taxon>Ascomycota</taxon>
        <taxon>Pezizomycotina</taxon>
        <taxon>Dothideomycetes</taxon>
        <taxon>Pleosporomycetidae</taxon>
        <taxon>Pleosporales</taxon>
        <taxon>Pleosporineae</taxon>
        <taxon>Leptosphaeriaceae</taxon>
        <taxon>Plenodomus</taxon>
    </lineage>
</organism>
<dbReference type="Proteomes" id="UP000799423">
    <property type="component" value="Unassembled WGS sequence"/>
</dbReference>
<sequence length="248" mass="28461">MEDDFIPADPSDPQPIYPGYAAHFRTSAAAKAYRKSIRVPAKKLAPDVERVIRFGRRYWVRRLYDSMIDVSDISDSKSSIHRHRFQTASAKTFKDQDLEATAHHIFDVSIAVHTRGWNRPETYYKKAVRGKLVDHSEKSLELRLNKICECLKRRKATVDDAIRSGVTLALLCDNPWARGSTKESNNNGNKKRGQRLAMAKEQALRKEQEEALRQGRGQEEQEEAEQEEAEEEAEQEEDEQDVSDDGEE</sequence>
<keyword evidence="3" id="KW-1185">Reference proteome</keyword>
<name>A0A6A7BME0_9PLEO</name>